<evidence type="ECO:0000313" key="3">
    <source>
        <dbReference type="EMBL" id="MEY9473099.1"/>
    </source>
</evidence>
<dbReference type="InterPro" id="IPR036162">
    <property type="entry name" value="Resolvase-like_N_sf"/>
</dbReference>
<dbReference type="PANTHER" id="PTHR30461:SF23">
    <property type="entry name" value="DNA RECOMBINASE-RELATED"/>
    <property type="match status" value="1"/>
</dbReference>
<dbReference type="Gene3D" id="3.90.1750.20">
    <property type="entry name" value="Putative Large Serine Recombinase, Chain B, Domain 2"/>
    <property type="match status" value="1"/>
</dbReference>
<feature type="domain" description="Resolvase/invertase-type recombinase catalytic" evidence="2">
    <location>
        <begin position="25"/>
        <end position="176"/>
    </location>
</feature>
<reference evidence="3 4" key="1">
    <citation type="submission" date="2024-07" db="EMBL/GenBank/DDBJ databases">
        <title>Genomic Encyclopedia of Type Strains, Phase V (KMG-V): Genome sequencing to study the core and pangenomes of soil and plant-associated prokaryotes.</title>
        <authorList>
            <person name="Whitman W."/>
        </authorList>
    </citation>
    <scope>NUCLEOTIDE SEQUENCE [LARGE SCALE GENOMIC DNA]</scope>
    <source>
        <strain evidence="3 4">USDA 222</strain>
    </source>
</reference>
<proteinExistence type="predicted"/>
<gene>
    <name evidence="3" type="ORF">ABH992_005498</name>
</gene>
<feature type="compositionally biased region" description="Basic residues" evidence="1">
    <location>
        <begin position="536"/>
        <end position="554"/>
    </location>
</feature>
<feature type="region of interest" description="Disordered" evidence="1">
    <location>
        <begin position="533"/>
        <end position="554"/>
    </location>
</feature>
<name>A0ABV4GMD1_9BRAD</name>
<accession>A0ABV4GMD1</accession>
<evidence type="ECO:0000259" key="2">
    <source>
        <dbReference type="SMART" id="SM00857"/>
    </source>
</evidence>
<dbReference type="InterPro" id="IPR006119">
    <property type="entry name" value="Resolv_N"/>
</dbReference>
<dbReference type="CDD" id="cd00338">
    <property type="entry name" value="Ser_Recombinase"/>
    <property type="match status" value="1"/>
</dbReference>
<dbReference type="SUPFAM" id="SSF53041">
    <property type="entry name" value="Resolvase-like"/>
    <property type="match status" value="1"/>
</dbReference>
<dbReference type="Gene3D" id="3.40.50.1390">
    <property type="entry name" value="Resolvase, N-terminal catalytic domain"/>
    <property type="match status" value="1"/>
</dbReference>
<dbReference type="EMBL" id="JBGBZN010000002">
    <property type="protein sequence ID" value="MEY9473099.1"/>
    <property type="molecule type" value="Genomic_DNA"/>
</dbReference>
<sequence length="554" mass="63015">MAATMTNALVLHKTQLPRFHDTFRAAQYVRMSTDHQRYSIANQAATIAAYAASRNLSIVRTYADEAQSGLKIENRAALIELIDDVQSGHADFSHVLVYDVSRWGRFQDTDESAHYEFICKKAGVKVAYCAELFDNDGSLMSSIMKNLKRVMAAEYSRELSAKVYAGACRLSSLGFRQGGQPGYGLRRELIDEGGRSKGIMERGQRKNLQSDRILLRPGPLNELAIVRRIFHEFVHERQSEERIARQLNRDGVANLHGRPWTNWMVHYLLENENYIGNLLYNRRSNKLRQCPKHNPPDSWIRSCGAFEPIVDPDLFAKAQKRMQTRYVSVSNEEMLKRLRIRLKKSGRLSKGIIDAAEELPCASLYQLRFGSLRNAYRLIGYKSARDCNYVDSRGERSKIIDDVASDIATRVEALGGQAAFNKKRALLILNGTLNVSLRVARAWKAQGEAPIWTIYRRAFLPEGLILAIRLDEHNKSSLGYFVFPTLEMHELRIRFSDVSSARLHRYRLDTADEACSVIIKAAMTNHAFQAKTGPAKGRRRLVRSKTKSAHARHQ</sequence>
<dbReference type="SMART" id="SM00857">
    <property type="entry name" value="Resolvase"/>
    <property type="match status" value="1"/>
</dbReference>
<comment type="caution">
    <text evidence="3">The sequence shown here is derived from an EMBL/GenBank/DDBJ whole genome shotgun (WGS) entry which is preliminary data.</text>
</comment>
<dbReference type="Pfam" id="PF07508">
    <property type="entry name" value="Recombinase"/>
    <property type="match status" value="1"/>
</dbReference>
<dbReference type="PANTHER" id="PTHR30461">
    <property type="entry name" value="DNA-INVERTASE FROM LAMBDOID PROPHAGE"/>
    <property type="match status" value="1"/>
</dbReference>
<dbReference type="InterPro" id="IPR038109">
    <property type="entry name" value="DNA_bind_recomb_sf"/>
</dbReference>
<dbReference type="Pfam" id="PF00239">
    <property type="entry name" value="Resolvase"/>
    <property type="match status" value="1"/>
</dbReference>
<evidence type="ECO:0000313" key="4">
    <source>
        <dbReference type="Proteomes" id="UP001565474"/>
    </source>
</evidence>
<evidence type="ECO:0000256" key="1">
    <source>
        <dbReference type="SAM" id="MobiDB-lite"/>
    </source>
</evidence>
<dbReference type="Proteomes" id="UP001565474">
    <property type="component" value="Unassembled WGS sequence"/>
</dbReference>
<organism evidence="3 4">
    <name type="scientific">Bradyrhizobium yuanmingense</name>
    <dbReference type="NCBI Taxonomy" id="108015"/>
    <lineage>
        <taxon>Bacteria</taxon>
        <taxon>Pseudomonadati</taxon>
        <taxon>Pseudomonadota</taxon>
        <taxon>Alphaproteobacteria</taxon>
        <taxon>Hyphomicrobiales</taxon>
        <taxon>Nitrobacteraceae</taxon>
        <taxon>Bradyrhizobium</taxon>
    </lineage>
</organism>
<dbReference type="InterPro" id="IPR011109">
    <property type="entry name" value="DNA_bind_recombinase_dom"/>
</dbReference>
<keyword evidence="4" id="KW-1185">Reference proteome</keyword>
<protein>
    <submittedName>
        <fullName evidence="3">DNA invertase Pin-like site-specific DNA recombinase</fullName>
    </submittedName>
</protein>
<dbReference type="InterPro" id="IPR050639">
    <property type="entry name" value="SSR_resolvase"/>
</dbReference>